<dbReference type="PROSITE" id="PS51257">
    <property type="entry name" value="PROKAR_LIPOPROTEIN"/>
    <property type="match status" value="1"/>
</dbReference>
<comment type="caution">
    <text evidence="1">The sequence shown here is derived from an EMBL/GenBank/DDBJ whole genome shotgun (WGS) entry which is preliminary data.</text>
</comment>
<reference evidence="1 2" key="1">
    <citation type="submission" date="2019-05" db="EMBL/GenBank/DDBJ databases">
        <title>Flagellimonas sp. AsT0115, sp. nov., isolated from a marine red algae, Asparagopsis taxiformis.</title>
        <authorList>
            <person name="Kim J."/>
            <person name="Jeong S.E."/>
            <person name="Jeon C.O."/>
        </authorList>
    </citation>
    <scope>NUCLEOTIDE SEQUENCE [LARGE SCALE GENOMIC DNA]</scope>
    <source>
        <strain evidence="1 2">AsT0115</strain>
    </source>
</reference>
<evidence type="ECO:0008006" key="3">
    <source>
        <dbReference type="Google" id="ProtNLM"/>
    </source>
</evidence>
<dbReference type="EMBL" id="VCNI01000002">
    <property type="protein sequence ID" value="TMU55539.1"/>
    <property type="molecule type" value="Genomic_DNA"/>
</dbReference>
<gene>
    <name evidence="1" type="ORF">FGG15_15340</name>
</gene>
<organism evidence="1 2">
    <name type="scientific">Flagellimonas algicola</name>
    <dbReference type="NCBI Taxonomy" id="2583815"/>
    <lineage>
        <taxon>Bacteria</taxon>
        <taxon>Pseudomonadati</taxon>
        <taxon>Bacteroidota</taxon>
        <taxon>Flavobacteriia</taxon>
        <taxon>Flavobacteriales</taxon>
        <taxon>Flavobacteriaceae</taxon>
        <taxon>Flagellimonas</taxon>
    </lineage>
</organism>
<name>A0ABY2WL22_9FLAO</name>
<evidence type="ECO:0000313" key="1">
    <source>
        <dbReference type="EMBL" id="TMU55539.1"/>
    </source>
</evidence>
<dbReference type="Gene3D" id="3.10.450.50">
    <property type="match status" value="1"/>
</dbReference>
<dbReference type="Proteomes" id="UP000751614">
    <property type="component" value="Unassembled WGS sequence"/>
</dbReference>
<dbReference type="RefSeq" id="WP_138837797.1">
    <property type="nucleotide sequence ID" value="NZ_VCNI01000002.1"/>
</dbReference>
<accession>A0ABY2WL22</accession>
<keyword evidence="2" id="KW-1185">Reference proteome</keyword>
<sequence length="189" mass="21766">MKNTLFILSLLLLMASCNQKKPTRKEMVTQYYQAFEEGNYQKIKALINDTLTITSGDYVTPYTHESFYEFFKWDSIFKTSYAIVQLDEADNEVLVNVASESVRYEFLKNNPLTCQFNISFDSGKISKIESGECAGADWGVWQKERDSLVSWIQKNHPKLDGFIHDLTMHGAINYVEAIELYEADKNSIP</sequence>
<protein>
    <recommendedName>
        <fullName evidence="3">Nuclear transport factor 2 family protein</fullName>
    </recommendedName>
</protein>
<proteinExistence type="predicted"/>
<evidence type="ECO:0000313" key="2">
    <source>
        <dbReference type="Proteomes" id="UP000751614"/>
    </source>
</evidence>